<dbReference type="OrthoDB" id="3596768at2759"/>
<feature type="compositionally biased region" description="Low complexity" evidence="1">
    <location>
        <begin position="210"/>
        <end position="223"/>
    </location>
</feature>
<dbReference type="GeneID" id="59293905"/>
<evidence type="ECO:0000313" key="2">
    <source>
        <dbReference type="EMBL" id="KAF6226765.1"/>
    </source>
</evidence>
<feature type="region of interest" description="Disordered" evidence="1">
    <location>
        <begin position="118"/>
        <end position="242"/>
    </location>
</feature>
<proteinExistence type="predicted"/>
<dbReference type="RefSeq" id="XP_037158916.1">
    <property type="nucleotide sequence ID" value="XM_037314141.1"/>
</dbReference>
<reference evidence="2 3" key="1">
    <citation type="journal article" date="2020" name="Genomics">
        <title>Complete, high-quality genomes from long-read metagenomic sequencing of two wolf lichen thalli reveals enigmatic genome architecture.</title>
        <authorList>
            <person name="McKenzie S.K."/>
            <person name="Walston R.F."/>
            <person name="Allen J.L."/>
        </authorList>
    </citation>
    <scope>NUCLEOTIDE SEQUENCE [LARGE SCALE GENOMIC DNA]</scope>
    <source>
        <strain evidence="2">WasteWater2</strain>
    </source>
</reference>
<protein>
    <submittedName>
        <fullName evidence="2">Uncharacterized protein</fullName>
    </submittedName>
</protein>
<evidence type="ECO:0000256" key="1">
    <source>
        <dbReference type="SAM" id="MobiDB-lite"/>
    </source>
</evidence>
<gene>
    <name evidence="2" type="ORF">HO173_012269</name>
</gene>
<dbReference type="Proteomes" id="UP000578531">
    <property type="component" value="Unassembled WGS sequence"/>
</dbReference>
<sequence length="363" mass="41246">MDTKGKKPDSSVEPPDTMTLHQLEDMLSKGAEPTDTNERLEQFVLWRIQEYNENKWDALSDIFAEEFQQFAKEDFETLSKKTLYGLRNCLRANRVYVKKGRGVLMSESLANIVQEDIPWPLNDEDRPPPKQQQYYPPQQQTIQPQQPYRPENTVPLPPQPAYHQPYRPENTIPLPPQQPVQPQQPYQPIIEDTTPVHPPPTPSDGPPRQPQQQSIQSIQQQQPEDTTALPPPPTTNCGPDYRVPHLLPSLYQVIQDFEIKEQAVAEDSLKSTTKKSITSSSPVNTSQLSAVLRPRTISILREPTFSLSTARIQYTSNLAPPFASQHAYFLAPLFASQHGHFLASWLASPLGYIRDTEKRKAIG</sequence>
<dbReference type="EMBL" id="JACCJC010000087">
    <property type="protein sequence ID" value="KAF6226765.1"/>
    <property type="molecule type" value="Genomic_DNA"/>
</dbReference>
<name>A0A8H6CNQ7_9LECA</name>
<feature type="compositionally biased region" description="Low complexity" evidence="1">
    <location>
        <begin position="131"/>
        <end position="150"/>
    </location>
</feature>
<organism evidence="2 3">
    <name type="scientific">Letharia columbiana</name>
    <dbReference type="NCBI Taxonomy" id="112416"/>
    <lineage>
        <taxon>Eukaryota</taxon>
        <taxon>Fungi</taxon>
        <taxon>Dikarya</taxon>
        <taxon>Ascomycota</taxon>
        <taxon>Pezizomycotina</taxon>
        <taxon>Lecanoromycetes</taxon>
        <taxon>OSLEUM clade</taxon>
        <taxon>Lecanoromycetidae</taxon>
        <taxon>Lecanorales</taxon>
        <taxon>Lecanorineae</taxon>
        <taxon>Parmeliaceae</taxon>
        <taxon>Letharia</taxon>
    </lineage>
</organism>
<accession>A0A8H6CNQ7</accession>
<dbReference type="AlphaFoldDB" id="A0A8H6CNQ7"/>
<feature type="compositionally biased region" description="Pro residues" evidence="1">
    <location>
        <begin position="196"/>
        <end position="209"/>
    </location>
</feature>
<comment type="caution">
    <text evidence="2">The sequence shown here is derived from an EMBL/GenBank/DDBJ whole genome shotgun (WGS) entry which is preliminary data.</text>
</comment>
<keyword evidence="3" id="KW-1185">Reference proteome</keyword>
<evidence type="ECO:0000313" key="3">
    <source>
        <dbReference type="Proteomes" id="UP000578531"/>
    </source>
</evidence>